<reference evidence="1 2" key="1">
    <citation type="journal article" date="2014" name="Nat. Commun.">
        <title>Klebsormidium flaccidum genome reveals primary factors for plant terrestrial adaptation.</title>
        <authorList>
            <person name="Hori K."/>
            <person name="Maruyama F."/>
            <person name="Fujisawa T."/>
            <person name="Togashi T."/>
            <person name="Yamamoto N."/>
            <person name="Seo M."/>
            <person name="Sato S."/>
            <person name="Yamada T."/>
            <person name="Mori H."/>
            <person name="Tajima N."/>
            <person name="Moriyama T."/>
            <person name="Ikeuchi M."/>
            <person name="Watanabe M."/>
            <person name="Wada H."/>
            <person name="Kobayashi K."/>
            <person name="Saito M."/>
            <person name="Masuda T."/>
            <person name="Sasaki-Sekimoto Y."/>
            <person name="Mashiguchi K."/>
            <person name="Awai K."/>
            <person name="Shimojima M."/>
            <person name="Masuda S."/>
            <person name="Iwai M."/>
            <person name="Nobusawa T."/>
            <person name="Narise T."/>
            <person name="Kondo S."/>
            <person name="Saito H."/>
            <person name="Sato R."/>
            <person name="Murakawa M."/>
            <person name="Ihara Y."/>
            <person name="Oshima-Yamada Y."/>
            <person name="Ohtaka K."/>
            <person name="Satoh M."/>
            <person name="Sonobe K."/>
            <person name="Ishii M."/>
            <person name="Ohtani R."/>
            <person name="Kanamori-Sato M."/>
            <person name="Honoki R."/>
            <person name="Miyazaki D."/>
            <person name="Mochizuki H."/>
            <person name="Umetsu J."/>
            <person name="Higashi K."/>
            <person name="Shibata D."/>
            <person name="Kamiya Y."/>
            <person name="Sato N."/>
            <person name="Nakamura Y."/>
            <person name="Tabata S."/>
            <person name="Ida S."/>
            <person name="Kurokawa K."/>
            <person name="Ohta H."/>
        </authorList>
    </citation>
    <scope>NUCLEOTIDE SEQUENCE [LARGE SCALE GENOMIC DNA]</scope>
    <source>
        <strain evidence="1 2">NIES-2285</strain>
    </source>
</reference>
<dbReference type="EMBL" id="DF238153">
    <property type="protein sequence ID" value="GAQ92923.1"/>
    <property type="molecule type" value="Genomic_DNA"/>
</dbReference>
<protein>
    <submittedName>
        <fullName evidence="1">Uncharacterized protein</fullName>
    </submittedName>
</protein>
<accession>A0A1Y1IQG3</accession>
<dbReference type="AlphaFoldDB" id="A0A1Y1IQG3"/>
<keyword evidence="2" id="KW-1185">Reference proteome</keyword>
<organism evidence="1 2">
    <name type="scientific">Klebsormidium nitens</name>
    <name type="common">Green alga</name>
    <name type="synonym">Ulothrix nitens</name>
    <dbReference type="NCBI Taxonomy" id="105231"/>
    <lineage>
        <taxon>Eukaryota</taxon>
        <taxon>Viridiplantae</taxon>
        <taxon>Streptophyta</taxon>
        <taxon>Klebsormidiophyceae</taxon>
        <taxon>Klebsormidiales</taxon>
        <taxon>Klebsormidiaceae</taxon>
        <taxon>Klebsormidium</taxon>
    </lineage>
</organism>
<gene>
    <name evidence="1" type="ORF">KFL_012040030</name>
</gene>
<proteinExistence type="predicted"/>
<name>A0A1Y1IQG3_KLENI</name>
<evidence type="ECO:0000313" key="1">
    <source>
        <dbReference type="EMBL" id="GAQ92923.1"/>
    </source>
</evidence>
<evidence type="ECO:0000313" key="2">
    <source>
        <dbReference type="Proteomes" id="UP000054558"/>
    </source>
</evidence>
<sequence>MKNLGAKKAGIDGLKSSYPIRNRGRRCRMQLSKGLNSLLRNGSRSARLQSSSCTAKLTRPFKPKTKADPARLHLLSGGLTRGSPMLPLLKPLRKKILVFVVIVQQALPIPALEAAASLLEVAQSSLAPPHQCPKEKEKDGPCSLVGVIGHYPLKRVTKKRSSLTPLPAVRVSPFHLLRSYPSFCFLPSQDIVVYVTPASRPPVSTGSSAYEGSMTFLLSSDFVDGFPSAALAANAVRAALMARPEYPWMRVYVPAHTTDVRGDFLRITPPLGGWVTYGPEQLVFPLTDSDRFARLDDPPAHIISAINLFYREHDIPATERFTRERVTFDHDEQGNVRFTVTMDKLCPAALVMMRDFRIYPEGFARQESSFTRNPVLSIILNEKRQSASDGFVQVRPRPSAARARLVKLFSAVQFVFDRLLARERARAAAARRGNVPSIVELADAGENLVPQELQSLLCVPTIFNLPFSLVALYLS</sequence>
<dbReference type="Proteomes" id="UP000054558">
    <property type="component" value="Unassembled WGS sequence"/>
</dbReference>